<dbReference type="Pfam" id="PF01510">
    <property type="entry name" value="Amidase_2"/>
    <property type="match status" value="1"/>
</dbReference>
<dbReference type="OrthoDB" id="10145at10239"/>
<proteinExistence type="predicted"/>
<dbReference type="InterPro" id="IPR002502">
    <property type="entry name" value="Amidase_domain"/>
</dbReference>
<dbReference type="KEGG" id="vg:29124473"/>
<evidence type="ECO:0000313" key="5">
    <source>
        <dbReference type="Proteomes" id="UP000207764"/>
    </source>
</evidence>
<dbReference type="GeneID" id="29124473"/>
<keyword evidence="1" id="KW-0929">Antimicrobial</keyword>
<dbReference type="RefSeq" id="YP_009303013.1">
    <property type="nucleotide sequence ID" value="NC_031251.1"/>
</dbReference>
<dbReference type="SUPFAM" id="SSF55846">
    <property type="entry name" value="N-acetylmuramoyl-L-alanine amidase-like"/>
    <property type="match status" value="1"/>
</dbReference>
<evidence type="ECO:0000259" key="3">
    <source>
        <dbReference type="Pfam" id="PF01510"/>
    </source>
</evidence>
<dbReference type="GO" id="GO:0001897">
    <property type="term" value="P:symbiont-mediated cytolysis of host cell"/>
    <property type="evidence" value="ECO:0007669"/>
    <property type="project" value="UniProtKB-ARBA"/>
</dbReference>
<keyword evidence="2" id="KW-0081">Bacteriolytic enzyme</keyword>
<accession>A0A142K8I6</accession>
<dbReference type="InterPro" id="IPR013207">
    <property type="entry name" value="LGFP"/>
</dbReference>
<gene>
    <name evidence="4" type="primary">18</name>
    <name evidence="4" type="ORF">SEA_SOILASSASSIN_18</name>
</gene>
<dbReference type="GO" id="GO:0008745">
    <property type="term" value="F:N-acetylmuramoyl-L-alanine amidase activity"/>
    <property type="evidence" value="ECO:0007669"/>
    <property type="project" value="InterPro"/>
</dbReference>
<evidence type="ECO:0000256" key="2">
    <source>
        <dbReference type="ARBA" id="ARBA00022638"/>
    </source>
</evidence>
<evidence type="ECO:0000313" key="4">
    <source>
        <dbReference type="EMBL" id="AMS02419.1"/>
    </source>
</evidence>
<protein>
    <submittedName>
        <fullName evidence="4">Lysin A</fullName>
    </submittedName>
</protein>
<dbReference type="InterPro" id="IPR036505">
    <property type="entry name" value="Amidase/PGRP_sf"/>
</dbReference>
<sequence>MSGGTTMADPIAVYERLMKDSVIKAKLLDGAKTRGHGDMISPLWGLMNHHTGASGNSSPWSIANHPSLGLCSQIFLPRKGSPSICGYGIAYHGGAGSGFGIRDVNGQLLGMEMDNNGTEGWGTEQYWNCVRINALVQDEARLGKDRSIAHKEWAGAAQGKWDPGGMNMNKLRSDIQIVKGQLGIAPPKVVRNEIDYVRSFSPWLGAPTSAELPLRGRVSGKVRRYEGGNVYWLEATNSTVPVPTAILEVYERFDFENGLLGVPLKYHALIPMKDADGKVITGPGGETVILGDIQGFKGGAIQRRYGHDGYALHGQIGERYAAEGWQYGALGFATSDEYERDGIIRQDFEHGALLCDRNGTVKLDSGDYLYIPPGR</sequence>
<dbReference type="GO" id="GO:0042742">
    <property type="term" value="P:defense response to bacterium"/>
    <property type="evidence" value="ECO:0007669"/>
    <property type="project" value="UniProtKB-KW"/>
</dbReference>
<name>A0A142K8I6_9CAUD</name>
<organism evidence="4 5">
    <name type="scientific">Gordonia phage SoilAssassin</name>
    <dbReference type="NCBI Taxonomy" id="1821562"/>
    <lineage>
        <taxon>Viruses</taxon>
        <taxon>Duplodnaviria</taxon>
        <taxon>Heunggongvirae</taxon>
        <taxon>Uroviricota</taxon>
        <taxon>Caudoviricetes</taxon>
        <taxon>Attisvirus</taxon>
        <taxon>Attisvirus attis</taxon>
    </lineage>
</organism>
<evidence type="ECO:0000256" key="1">
    <source>
        <dbReference type="ARBA" id="ARBA00022529"/>
    </source>
</evidence>
<dbReference type="Gene3D" id="3.40.80.10">
    <property type="entry name" value="Peptidoglycan recognition protein-like"/>
    <property type="match status" value="1"/>
</dbReference>
<feature type="domain" description="N-acetylmuramoyl-L-alanine amidase" evidence="3">
    <location>
        <begin position="44"/>
        <end position="164"/>
    </location>
</feature>
<dbReference type="GO" id="GO:0009253">
    <property type="term" value="P:peptidoglycan catabolic process"/>
    <property type="evidence" value="ECO:0007669"/>
    <property type="project" value="InterPro"/>
</dbReference>
<dbReference type="EMBL" id="KU963246">
    <property type="protein sequence ID" value="AMS02419.1"/>
    <property type="molecule type" value="Genomic_DNA"/>
</dbReference>
<reference evidence="5" key="1">
    <citation type="submission" date="2016-03" db="EMBL/GenBank/DDBJ databases">
        <authorList>
            <person name="Ploux O."/>
        </authorList>
    </citation>
    <scope>NUCLEOTIDE SEQUENCE [LARGE SCALE GENOMIC DNA]</scope>
</reference>
<dbReference type="Pfam" id="PF08310">
    <property type="entry name" value="LGFP"/>
    <property type="match status" value="1"/>
</dbReference>
<dbReference type="Proteomes" id="UP000207764">
    <property type="component" value="Segment"/>
</dbReference>